<sequence length="877" mass="100654">METNCDSRGVSDPKHSWNSTEFAQLELDYEALRHIANYYLPGGHGKCTSITRVGRGAFHEVHLLEFHDGWTCMSRFTRNRQENPSVAESEIATRKYVRKHISIPVPETYYVNLDPTNPVGAPFVLMEHLEGRNLCSMWRDLKTEFRLAVMSQLAKVLAELARLRSDVIGSFKPGGVIGQMQNQTIPAHLPGRGPFISVKDYMLSFFSDDSDRPEAVKALYPEIREEVTRFCDAREGTEILNAPYRLLHGDFDSQNMLFVWEDPATPPRLTGIVDWDYSRTVSLYDLCDYPKFIQDNDCEKEAYGENRLLRKEFVRMLARNFPKHSHERQLVRECFRYKMYALIGFTQGFTSRIWIDQLEMEWVEEYLEQLQNLREGRKTLPAYKGRCDNSATPIDSRISWSTRRLQSAVNKLEAMNQEHGVGVLTETETCQQASRGARQSPNEADAQVAEDKSAREAEPNNHDDAHMSGTHKSSSSYSTFHPLILNLEAIKHVATFFLPGNHGKCLDVRDLASGSFHVVKLLDFEDGWSCVGRFAEYKEEPLRNLESEQATVRYLKKHSSIPVPEIYFVNNNPDHVVGTTFVLQERLTGQSLSKIYDDLSMDHKLAAISQMGEVVANLSRLHFPAIGSLKEHGEVGPLQNYVYDDEPSRNPTGPHHTLKDFMFSFLSADGGQFAAARALFPAVKENLEPLLAEHAQKPILNPPWRLIHVDFNWQNVLFQQNESGGPPRLSGVIDWDCSFTGPVYYLYEYPPFIQDDDLEKDRWKTNKAARKQYVKSILDSFPEGSEARNEAWECFRQKSAWLNRFTDIFFLQRWYTESSESIFVERYVRALQEGWVHAKNGWNAYPGRRNYKPDSEFREESDDGSEESSDECSSHSS</sequence>
<dbReference type="InterPro" id="IPR011009">
    <property type="entry name" value="Kinase-like_dom_sf"/>
</dbReference>
<comment type="caution">
    <text evidence="3">The sequence shown here is derived from an EMBL/GenBank/DDBJ whole genome shotgun (WGS) entry which is preliminary data.</text>
</comment>
<evidence type="ECO:0000256" key="1">
    <source>
        <dbReference type="SAM" id="MobiDB-lite"/>
    </source>
</evidence>
<dbReference type="InParanoid" id="A0A1Z5TRB8"/>
<evidence type="ECO:0000259" key="2">
    <source>
        <dbReference type="Pfam" id="PF01636"/>
    </source>
</evidence>
<evidence type="ECO:0000313" key="4">
    <source>
        <dbReference type="Proteomes" id="UP000194280"/>
    </source>
</evidence>
<dbReference type="VEuPathDB" id="FungiDB:BTJ68_01641"/>
<feature type="compositionally biased region" description="Acidic residues" evidence="1">
    <location>
        <begin position="859"/>
        <end position="870"/>
    </location>
</feature>
<proteinExistence type="predicted"/>
<dbReference type="PANTHER" id="PTHR21310:SF56">
    <property type="entry name" value="AMINOGLYCOSIDE PHOSPHOTRANSFERASE DOMAIN-CONTAINING PROTEIN"/>
    <property type="match status" value="1"/>
</dbReference>
<feature type="region of interest" description="Disordered" evidence="1">
    <location>
        <begin position="847"/>
        <end position="877"/>
    </location>
</feature>
<dbReference type="OrthoDB" id="2906425at2759"/>
<gene>
    <name evidence="3" type="ORF">BTJ68_01641</name>
</gene>
<dbReference type="STRING" id="1157616.A0A1Z5TRB8"/>
<feature type="compositionally biased region" description="Polar residues" evidence="1">
    <location>
        <begin position="428"/>
        <end position="442"/>
    </location>
</feature>
<dbReference type="SUPFAM" id="SSF56112">
    <property type="entry name" value="Protein kinase-like (PK-like)"/>
    <property type="match status" value="2"/>
</dbReference>
<dbReference type="AlphaFoldDB" id="A0A1Z5TRB8"/>
<dbReference type="InterPro" id="IPR051678">
    <property type="entry name" value="AGP_Transferase"/>
</dbReference>
<name>A0A1Z5TRB8_HORWE</name>
<evidence type="ECO:0000313" key="3">
    <source>
        <dbReference type="EMBL" id="OTA38471.1"/>
    </source>
</evidence>
<feature type="domain" description="Aminoglycoside phosphotransferase" evidence="2">
    <location>
        <begin position="525"/>
        <end position="745"/>
    </location>
</feature>
<keyword evidence="4" id="KW-1185">Reference proteome</keyword>
<dbReference type="PANTHER" id="PTHR21310">
    <property type="entry name" value="AMINOGLYCOSIDE PHOSPHOTRANSFERASE-RELATED-RELATED"/>
    <property type="match status" value="1"/>
</dbReference>
<dbReference type="InterPro" id="IPR002575">
    <property type="entry name" value="Aminoglycoside_PTrfase"/>
</dbReference>
<accession>A0A1Z5TRB8</accession>
<dbReference type="Proteomes" id="UP000194280">
    <property type="component" value="Unassembled WGS sequence"/>
</dbReference>
<dbReference type="Pfam" id="PF01636">
    <property type="entry name" value="APH"/>
    <property type="match status" value="2"/>
</dbReference>
<reference evidence="3 4" key="1">
    <citation type="submission" date="2017-01" db="EMBL/GenBank/DDBJ databases">
        <title>The recent genome duplication of the halophilic yeast Hortaea werneckii: insights from long-read sequencing.</title>
        <authorList>
            <person name="Sinha S."/>
            <person name="Flibotte S."/>
            <person name="Neira M."/>
            <person name="Lenassi M."/>
            <person name="Gostincar C."/>
            <person name="Stajich J.E."/>
            <person name="Nislow C.E."/>
        </authorList>
    </citation>
    <scope>NUCLEOTIDE SEQUENCE [LARGE SCALE GENOMIC DNA]</scope>
    <source>
        <strain evidence="3 4">EXF-2000</strain>
    </source>
</reference>
<dbReference type="EMBL" id="MUNK01000010">
    <property type="protein sequence ID" value="OTA38471.1"/>
    <property type="molecule type" value="Genomic_DNA"/>
</dbReference>
<feature type="compositionally biased region" description="Basic and acidic residues" evidence="1">
    <location>
        <begin position="449"/>
        <end position="466"/>
    </location>
</feature>
<feature type="region of interest" description="Disordered" evidence="1">
    <location>
        <begin position="428"/>
        <end position="473"/>
    </location>
</feature>
<feature type="domain" description="Aminoglycoside phosphotransferase" evidence="2">
    <location>
        <begin position="82"/>
        <end position="279"/>
    </location>
</feature>
<dbReference type="Gene3D" id="3.90.1200.10">
    <property type="match status" value="2"/>
</dbReference>
<protein>
    <recommendedName>
        <fullName evidence="2">Aminoglycoside phosphotransferase domain-containing protein</fullName>
    </recommendedName>
</protein>
<organism evidence="3 4">
    <name type="scientific">Hortaea werneckii EXF-2000</name>
    <dbReference type="NCBI Taxonomy" id="1157616"/>
    <lineage>
        <taxon>Eukaryota</taxon>
        <taxon>Fungi</taxon>
        <taxon>Dikarya</taxon>
        <taxon>Ascomycota</taxon>
        <taxon>Pezizomycotina</taxon>
        <taxon>Dothideomycetes</taxon>
        <taxon>Dothideomycetidae</taxon>
        <taxon>Mycosphaerellales</taxon>
        <taxon>Teratosphaeriaceae</taxon>
        <taxon>Hortaea</taxon>
    </lineage>
</organism>